<keyword evidence="1" id="KW-0812">Transmembrane</keyword>
<proteinExistence type="predicted"/>
<evidence type="ECO:0000256" key="1">
    <source>
        <dbReference type="SAM" id="Phobius"/>
    </source>
</evidence>
<dbReference type="Proteomes" id="UP001595965">
    <property type="component" value="Unassembled WGS sequence"/>
</dbReference>
<evidence type="ECO:0000313" key="2">
    <source>
        <dbReference type="EMBL" id="MFC4428434.1"/>
    </source>
</evidence>
<comment type="caution">
    <text evidence="2">The sequence shown here is derived from an EMBL/GenBank/DDBJ whole genome shotgun (WGS) entry which is preliminary data.</text>
</comment>
<reference evidence="3" key="1">
    <citation type="journal article" date="2019" name="Int. J. Syst. Evol. Microbiol.">
        <title>The Global Catalogue of Microorganisms (GCM) 10K type strain sequencing project: providing services to taxonomists for standard genome sequencing and annotation.</title>
        <authorList>
            <consortium name="The Broad Institute Genomics Platform"/>
            <consortium name="The Broad Institute Genome Sequencing Center for Infectious Disease"/>
            <person name="Wu L."/>
            <person name="Ma J."/>
        </authorList>
    </citation>
    <scope>NUCLEOTIDE SEQUENCE [LARGE SCALE GENOMIC DNA]</scope>
    <source>
        <strain evidence="3">CGMCC 1.12125</strain>
    </source>
</reference>
<evidence type="ECO:0000313" key="3">
    <source>
        <dbReference type="Proteomes" id="UP001595965"/>
    </source>
</evidence>
<sequence>MNSEQRQTKYRTGYTQKKQVNPGTVAAVVIGLAAVVVLFVLIVAMG</sequence>
<protein>
    <submittedName>
        <fullName evidence="2">Uncharacterized protein</fullName>
    </submittedName>
</protein>
<dbReference type="EMBL" id="JBHSEN010000001">
    <property type="protein sequence ID" value="MFC4428434.1"/>
    <property type="molecule type" value="Genomic_DNA"/>
</dbReference>
<gene>
    <name evidence="2" type="ORF">ACFO0K_01920</name>
</gene>
<accession>A0ABV8XS89</accession>
<feature type="transmembrane region" description="Helical" evidence="1">
    <location>
        <begin position="20"/>
        <end position="45"/>
    </location>
</feature>
<dbReference type="RefSeq" id="WP_344230083.1">
    <property type="nucleotide sequence ID" value="NZ_BAAALH010000002.1"/>
</dbReference>
<keyword evidence="1" id="KW-1133">Transmembrane helix</keyword>
<name>A0ABV8XS89_9MICC</name>
<keyword evidence="1" id="KW-0472">Membrane</keyword>
<keyword evidence="3" id="KW-1185">Reference proteome</keyword>
<organism evidence="2 3">
    <name type="scientific">Citricoccus alkalitolerans</name>
    <dbReference type="NCBI Taxonomy" id="246603"/>
    <lineage>
        <taxon>Bacteria</taxon>
        <taxon>Bacillati</taxon>
        <taxon>Actinomycetota</taxon>
        <taxon>Actinomycetes</taxon>
        <taxon>Micrococcales</taxon>
        <taxon>Micrococcaceae</taxon>
        <taxon>Citricoccus</taxon>
    </lineage>
</organism>